<dbReference type="Pfam" id="PF02577">
    <property type="entry name" value="BFN_dom"/>
    <property type="match status" value="1"/>
</dbReference>
<dbReference type="EMBL" id="CP000527">
    <property type="protein sequence ID" value="ABM29021.1"/>
    <property type="molecule type" value="Genomic_DNA"/>
</dbReference>
<evidence type="ECO:0000259" key="2">
    <source>
        <dbReference type="PROSITE" id="PS51658"/>
    </source>
</evidence>
<dbReference type="InterPro" id="IPR003729">
    <property type="entry name" value="Bi_nuclease_dom"/>
</dbReference>
<dbReference type="InterPro" id="IPR036104">
    <property type="entry name" value="BFN_sf"/>
</dbReference>
<proteinExistence type="predicted"/>
<accession>A0A0H3A8S9</accession>
<dbReference type="PANTHER" id="PTHR15160">
    <property type="entry name" value="VON HIPPEL-LINDAU PROTEIN"/>
    <property type="match status" value="1"/>
</dbReference>
<gene>
    <name evidence="3" type="ordered locus">Dvul_2005</name>
</gene>
<name>A0A0H3A8S9_NITV4</name>
<dbReference type="SUPFAM" id="SSF103256">
    <property type="entry name" value="Hypothetical protein TM0160"/>
    <property type="match status" value="1"/>
</dbReference>
<evidence type="ECO:0000313" key="4">
    <source>
        <dbReference type="Proteomes" id="UP000009173"/>
    </source>
</evidence>
<dbReference type="PANTHER" id="PTHR15160:SF1">
    <property type="entry name" value="VON HIPPEL-LINDAU DISEASE TUMOR SUPPRESSOR"/>
    <property type="match status" value="1"/>
</dbReference>
<dbReference type="PROSITE" id="PS51658">
    <property type="entry name" value="BFN"/>
    <property type="match status" value="1"/>
</dbReference>
<reference evidence="4" key="1">
    <citation type="journal article" date="2009" name="Environ. Microbiol.">
        <title>Contribution of mobile genetic elements to Desulfovibrio vulgaris genome plasticity.</title>
        <authorList>
            <person name="Walker C.B."/>
            <person name="Stolyar S."/>
            <person name="Chivian D."/>
            <person name="Pinel N."/>
            <person name="Gabster J.A."/>
            <person name="Dehal P.S."/>
            <person name="He Z."/>
            <person name="Yang Z.K."/>
            <person name="Yen H.C."/>
            <person name="Zhou J."/>
            <person name="Wall J.D."/>
            <person name="Hazen T.C."/>
            <person name="Arkin A.P."/>
            <person name="Stahl D.A."/>
        </authorList>
    </citation>
    <scope>NUCLEOTIDE SEQUENCE [LARGE SCALE GENOMIC DNA]</scope>
    <source>
        <strain evidence="4">DP4</strain>
    </source>
</reference>
<dbReference type="HOGENOM" id="CLU_096111_2_2_7"/>
<feature type="region of interest" description="Disordered" evidence="1">
    <location>
        <begin position="131"/>
        <end position="181"/>
    </location>
</feature>
<sequence>MVEMKVVGLSLDESTKAPILVLRREESDELLPIWIGAMEAMAISLALNNVDVPRPLTHDLLLHTLHALRAELVAVDLVDLREGTYFAELVLIAGGRQARVDCRPSDGIALALRAGVPILVREDVLRRAAEDRMRPMQDDSAVLRAPGDTTLGMTREQLDEPDEKELSDLLQSLDPETKYRM</sequence>
<protein>
    <recommendedName>
        <fullName evidence="2">BFN domain-containing protein</fullName>
    </recommendedName>
</protein>
<dbReference type="RefSeq" id="WP_010938282.1">
    <property type="nucleotide sequence ID" value="NC_008751.1"/>
</dbReference>
<evidence type="ECO:0000313" key="3">
    <source>
        <dbReference type="EMBL" id="ABM29021.1"/>
    </source>
</evidence>
<dbReference type="GO" id="GO:0004518">
    <property type="term" value="F:nuclease activity"/>
    <property type="evidence" value="ECO:0007669"/>
    <property type="project" value="InterPro"/>
</dbReference>
<dbReference type="Gene3D" id="3.10.690.10">
    <property type="entry name" value="Bifunctional nuclease domain"/>
    <property type="match status" value="1"/>
</dbReference>
<dbReference type="KEGG" id="dvl:Dvul_2005"/>
<evidence type="ECO:0000256" key="1">
    <source>
        <dbReference type="SAM" id="MobiDB-lite"/>
    </source>
</evidence>
<dbReference type="AlphaFoldDB" id="A0A0H3A8S9"/>
<dbReference type="Proteomes" id="UP000009173">
    <property type="component" value="Chromosome"/>
</dbReference>
<organism evidence="3 4">
    <name type="scientific">Nitratidesulfovibrio vulgaris (strain DP4)</name>
    <name type="common">Desulfovibrio vulgaris</name>
    <dbReference type="NCBI Taxonomy" id="391774"/>
    <lineage>
        <taxon>Bacteria</taxon>
        <taxon>Pseudomonadati</taxon>
        <taxon>Thermodesulfobacteriota</taxon>
        <taxon>Desulfovibrionia</taxon>
        <taxon>Desulfovibrionales</taxon>
        <taxon>Desulfovibrionaceae</taxon>
        <taxon>Nitratidesulfovibrio</taxon>
    </lineage>
</organism>
<feature type="domain" description="BFN" evidence="2">
    <location>
        <begin position="1"/>
        <end position="132"/>
    </location>
</feature>
<dbReference type="SMR" id="A0A0H3A8S9"/>